<dbReference type="AlphaFoldDB" id="A0A1M4VI63"/>
<organism evidence="1 2">
    <name type="scientific">Kaistia soli DSM 19436</name>
    <dbReference type="NCBI Taxonomy" id="1122133"/>
    <lineage>
        <taxon>Bacteria</taxon>
        <taxon>Pseudomonadati</taxon>
        <taxon>Pseudomonadota</taxon>
        <taxon>Alphaproteobacteria</taxon>
        <taxon>Hyphomicrobiales</taxon>
        <taxon>Kaistiaceae</taxon>
        <taxon>Kaistia</taxon>
    </lineage>
</organism>
<protein>
    <submittedName>
        <fullName evidence="1">Uncharacterized protein</fullName>
    </submittedName>
</protein>
<dbReference type="Proteomes" id="UP000184485">
    <property type="component" value="Unassembled WGS sequence"/>
</dbReference>
<sequence>MVDLAVTAASVVAGANAVRFTGLAGEVITAGKAVYLDPASRRVLLADSNAETVAARATLGIALNGAGSGQPIFVHKSGELTIGATLVPGAAYFLSDTPGGICPRADLDVDETICLIGLARSAAILDVGIQILSVAAGVSGHLNFSEPINSGYIALFGDF</sequence>
<gene>
    <name evidence="1" type="ORF">SAMN02745157_0709</name>
</gene>
<name>A0A1M4VI63_9HYPH</name>
<accession>A0A1M4VI63</accession>
<dbReference type="STRING" id="1122133.SAMN02745157_0709"/>
<reference evidence="1 2" key="1">
    <citation type="submission" date="2016-11" db="EMBL/GenBank/DDBJ databases">
        <authorList>
            <person name="Jaros S."/>
            <person name="Januszkiewicz K."/>
            <person name="Wedrychowicz H."/>
        </authorList>
    </citation>
    <scope>NUCLEOTIDE SEQUENCE [LARGE SCALE GENOMIC DNA]</scope>
    <source>
        <strain evidence="1 2">DSM 19436</strain>
    </source>
</reference>
<evidence type="ECO:0000313" key="2">
    <source>
        <dbReference type="Proteomes" id="UP000184485"/>
    </source>
</evidence>
<dbReference type="RefSeq" id="WP_073051387.1">
    <property type="nucleotide sequence ID" value="NZ_FQUP01000001.1"/>
</dbReference>
<proteinExistence type="predicted"/>
<evidence type="ECO:0000313" key="1">
    <source>
        <dbReference type="EMBL" id="SHE68545.1"/>
    </source>
</evidence>
<dbReference type="EMBL" id="FQUP01000001">
    <property type="protein sequence ID" value="SHE68545.1"/>
    <property type="molecule type" value="Genomic_DNA"/>
</dbReference>
<keyword evidence="2" id="KW-1185">Reference proteome</keyword>